<dbReference type="KEGG" id="spaa:SPAPADRAFT_132690"/>
<dbReference type="SUPFAM" id="SSF52833">
    <property type="entry name" value="Thioredoxin-like"/>
    <property type="match status" value="1"/>
</dbReference>
<dbReference type="OMA" id="EYCTQCR"/>
<dbReference type="EMBL" id="GL996499">
    <property type="protein sequence ID" value="EGW35746.1"/>
    <property type="molecule type" value="Genomic_DNA"/>
</dbReference>
<evidence type="ECO:0000313" key="2">
    <source>
        <dbReference type="EMBL" id="EGW35746.1"/>
    </source>
</evidence>
<evidence type="ECO:0000256" key="1">
    <source>
        <dbReference type="ARBA" id="ARBA00023284"/>
    </source>
</evidence>
<protein>
    <recommendedName>
        <fullName evidence="4">Selenoprotein W</fullName>
    </recommendedName>
</protein>
<keyword evidence="3" id="KW-1185">Reference proteome</keyword>
<organism evidence="3">
    <name type="scientific">Spathaspora passalidarum (strain NRRL Y-27907 / 11-Y1)</name>
    <dbReference type="NCBI Taxonomy" id="619300"/>
    <lineage>
        <taxon>Eukaryota</taxon>
        <taxon>Fungi</taxon>
        <taxon>Dikarya</taxon>
        <taxon>Ascomycota</taxon>
        <taxon>Saccharomycotina</taxon>
        <taxon>Pichiomycetes</taxon>
        <taxon>Debaryomycetaceae</taxon>
        <taxon>Spathaspora</taxon>
    </lineage>
</organism>
<accession>G3AEF7</accession>
<dbReference type="Pfam" id="PF10262">
    <property type="entry name" value="Rdx"/>
    <property type="match status" value="1"/>
</dbReference>
<evidence type="ECO:0008006" key="4">
    <source>
        <dbReference type="Google" id="ProtNLM"/>
    </source>
</evidence>
<dbReference type="PANTHER" id="PTHR36417">
    <property type="entry name" value="SELENOPROTEIN DOMAIN PROTEIN (AFU_ORTHOLOGUE AFUA_1G05220)"/>
    <property type="match status" value="1"/>
</dbReference>
<dbReference type="InParanoid" id="G3AEF7"/>
<gene>
    <name evidence="2" type="ORF">SPAPADRAFT_132690</name>
</gene>
<dbReference type="Gene3D" id="3.40.30.10">
    <property type="entry name" value="Glutaredoxin"/>
    <property type="match status" value="1"/>
</dbReference>
<dbReference type="GeneID" id="18869682"/>
<dbReference type="eggNOG" id="ENOG502S6UH">
    <property type="taxonomic scope" value="Eukaryota"/>
</dbReference>
<reference evidence="2 3" key="1">
    <citation type="journal article" date="2011" name="Proc. Natl. Acad. Sci. U.S.A.">
        <title>Comparative genomics of xylose-fermenting fungi for enhanced biofuel production.</title>
        <authorList>
            <person name="Wohlbach D.J."/>
            <person name="Kuo A."/>
            <person name="Sato T.K."/>
            <person name="Potts K.M."/>
            <person name="Salamov A.A."/>
            <person name="LaButti K.M."/>
            <person name="Sun H."/>
            <person name="Clum A."/>
            <person name="Pangilinan J.L."/>
            <person name="Lindquist E.A."/>
            <person name="Lucas S."/>
            <person name="Lapidus A."/>
            <person name="Jin M."/>
            <person name="Gunawan C."/>
            <person name="Balan V."/>
            <person name="Dale B.E."/>
            <person name="Jeffries T.W."/>
            <person name="Zinkel R."/>
            <person name="Barry K.W."/>
            <person name="Grigoriev I.V."/>
            <person name="Gasch A.P."/>
        </authorList>
    </citation>
    <scope>NUCLEOTIDE SEQUENCE [LARGE SCALE GENOMIC DNA]</scope>
    <source>
        <strain evidence="3">NRRL Y-27907 / 11-Y1</strain>
    </source>
</reference>
<evidence type="ECO:0000313" key="3">
    <source>
        <dbReference type="Proteomes" id="UP000000709"/>
    </source>
</evidence>
<proteinExistence type="predicted"/>
<name>G3AEF7_SPAPN</name>
<keyword evidence="1" id="KW-0676">Redox-active center</keyword>
<dbReference type="PANTHER" id="PTHR36417:SF2">
    <property type="entry name" value="SELENOPROTEIN DOMAIN PROTEIN (AFU_ORTHOLOGUE AFUA_1G05220)"/>
    <property type="match status" value="1"/>
</dbReference>
<dbReference type="HOGENOM" id="CLU_068510_3_0_1"/>
<dbReference type="RefSeq" id="XP_007373158.1">
    <property type="nucleotide sequence ID" value="XM_007373096.1"/>
</dbReference>
<dbReference type="InterPro" id="IPR011893">
    <property type="entry name" value="Selenoprotein_Rdx-typ"/>
</dbReference>
<sequence length="139" mass="16290">MTVSIERYPRIIIQYCNKCKWQNRAVWYLQEILQTFPEEIQDISLQPILDQPGVFQIVLVTSNSASEIIYKRKFKSKELQEKYADEGEEKYTYDGFPDSKFIKVLIKNKLGLQVGKHIDRGSDYKLNDGTACVDCRKEE</sequence>
<dbReference type="Proteomes" id="UP000000709">
    <property type="component" value="Unassembled WGS sequence"/>
</dbReference>
<dbReference type="OrthoDB" id="3981234at2759"/>
<dbReference type="AlphaFoldDB" id="G3AEF7"/>
<dbReference type="InterPro" id="IPR036249">
    <property type="entry name" value="Thioredoxin-like_sf"/>
</dbReference>